<reference evidence="7" key="1">
    <citation type="submission" date="2016-05" db="EMBL/GenBank/DDBJ databases">
        <authorList>
            <person name="Cock P.J.A."/>
            <person name="Cock P.J.A."/>
        </authorList>
    </citation>
    <scope>NUCLEOTIDE SEQUENCE</scope>
    <source>
        <strain evidence="7">PWN146_assembly</strain>
    </source>
</reference>
<keyword evidence="2 5" id="KW-0812">Transmembrane</keyword>
<feature type="transmembrane region" description="Helical" evidence="5">
    <location>
        <begin position="30"/>
        <end position="49"/>
    </location>
</feature>
<feature type="domain" description="NfeD-like C-terminal" evidence="6">
    <location>
        <begin position="96"/>
        <end position="149"/>
    </location>
</feature>
<proteinExistence type="predicted"/>
<dbReference type="PANTHER" id="PTHR33507">
    <property type="entry name" value="INNER MEMBRANE PROTEIN YBBJ"/>
    <property type="match status" value="1"/>
</dbReference>
<evidence type="ECO:0000256" key="3">
    <source>
        <dbReference type="ARBA" id="ARBA00022989"/>
    </source>
</evidence>
<dbReference type="Gene3D" id="2.40.50.140">
    <property type="entry name" value="Nucleic acid-binding proteins"/>
    <property type="match status" value="1"/>
</dbReference>
<name>A0A1C3H9Z3_SERMA</name>
<evidence type="ECO:0000259" key="6">
    <source>
        <dbReference type="Pfam" id="PF01957"/>
    </source>
</evidence>
<gene>
    <name evidence="7" type="primary">ybbJ</name>
    <name evidence="7" type="ORF">PWN146_00527</name>
</gene>
<sequence length="153" mass="16573">MLELIAANPLWFWLSLGGVLLAAEMLGAGGYLLWSGVAALLVGALIWLLPPLSWAWQGAIFAVLTVVVAYLWWYWLRRRPAAASGGSPVLNQRNRQLIGTRATLTEPMHNGMGRINIGDSSWRAQAAEDLPAGTEVEVVAVEGVTLVIRAISR</sequence>
<dbReference type="InterPro" id="IPR002810">
    <property type="entry name" value="NfeD-like_C"/>
</dbReference>
<comment type="subcellular location">
    <subcellularLocation>
        <location evidence="1">Membrane</location>
        <topology evidence="1">Multi-pass membrane protein</topology>
    </subcellularLocation>
</comment>
<organism evidence="7">
    <name type="scientific">Serratia marcescens</name>
    <dbReference type="NCBI Taxonomy" id="615"/>
    <lineage>
        <taxon>Bacteria</taxon>
        <taxon>Pseudomonadati</taxon>
        <taxon>Pseudomonadota</taxon>
        <taxon>Gammaproteobacteria</taxon>
        <taxon>Enterobacterales</taxon>
        <taxon>Yersiniaceae</taxon>
        <taxon>Serratia</taxon>
    </lineage>
</organism>
<dbReference type="InterPro" id="IPR012340">
    <property type="entry name" value="NA-bd_OB-fold"/>
</dbReference>
<dbReference type="AlphaFoldDB" id="A0A1C3H9Z3"/>
<protein>
    <submittedName>
        <fullName evidence="7">Inner membrane protein YbbJ</fullName>
    </submittedName>
</protein>
<dbReference type="InterPro" id="IPR052165">
    <property type="entry name" value="Membrane_assoc_protease"/>
</dbReference>
<accession>A0A1C3H9Z3</accession>
<dbReference type="GO" id="GO:0005886">
    <property type="term" value="C:plasma membrane"/>
    <property type="evidence" value="ECO:0007669"/>
    <property type="project" value="TreeGrafter"/>
</dbReference>
<dbReference type="SUPFAM" id="SSF141322">
    <property type="entry name" value="NfeD domain-like"/>
    <property type="match status" value="1"/>
</dbReference>
<evidence type="ECO:0000256" key="2">
    <source>
        <dbReference type="ARBA" id="ARBA00022692"/>
    </source>
</evidence>
<dbReference type="EMBL" id="LT575490">
    <property type="protein sequence ID" value="SAY41863.1"/>
    <property type="molecule type" value="Genomic_DNA"/>
</dbReference>
<keyword evidence="4 5" id="KW-0472">Membrane</keyword>
<evidence type="ECO:0000313" key="7">
    <source>
        <dbReference type="EMBL" id="SAY41863.1"/>
    </source>
</evidence>
<keyword evidence="3 5" id="KW-1133">Transmembrane helix</keyword>
<evidence type="ECO:0000256" key="4">
    <source>
        <dbReference type="ARBA" id="ARBA00023136"/>
    </source>
</evidence>
<feature type="transmembrane region" description="Helical" evidence="5">
    <location>
        <begin position="55"/>
        <end position="75"/>
    </location>
</feature>
<dbReference type="PANTHER" id="PTHR33507:SF3">
    <property type="entry name" value="INNER MEMBRANE PROTEIN YBBJ"/>
    <property type="match status" value="1"/>
</dbReference>
<feature type="transmembrane region" description="Helical" evidence="5">
    <location>
        <begin position="6"/>
        <end position="23"/>
    </location>
</feature>
<dbReference type="Pfam" id="PF01957">
    <property type="entry name" value="NfeD"/>
    <property type="match status" value="1"/>
</dbReference>
<evidence type="ECO:0000256" key="1">
    <source>
        <dbReference type="ARBA" id="ARBA00004141"/>
    </source>
</evidence>
<evidence type="ECO:0000256" key="5">
    <source>
        <dbReference type="SAM" id="Phobius"/>
    </source>
</evidence>